<feature type="domain" description="CN hydrolase" evidence="1">
    <location>
        <begin position="1"/>
        <end position="239"/>
    </location>
</feature>
<dbReference type="AlphaFoldDB" id="A0A840E2W3"/>
<dbReference type="GO" id="GO:0016787">
    <property type="term" value="F:hydrolase activity"/>
    <property type="evidence" value="ECO:0007669"/>
    <property type="project" value="UniProtKB-KW"/>
</dbReference>
<dbReference type="PANTHER" id="PTHR23088:SF27">
    <property type="entry name" value="DEAMINATED GLUTATHIONE AMIDASE"/>
    <property type="match status" value="1"/>
</dbReference>
<dbReference type="EMBL" id="JACIFF010000004">
    <property type="protein sequence ID" value="MBB4079440.1"/>
    <property type="molecule type" value="Genomic_DNA"/>
</dbReference>
<name>A0A840E2W3_9BACT</name>
<dbReference type="SUPFAM" id="SSF56317">
    <property type="entry name" value="Carbon-nitrogen hydrolase"/>
    <property type="match status" value="1"/>
</dbReference>
<protein>
    <submittedName>
        <fullName evidence="2">Putative amidohydrolase</fullName>
    </submittedName>
</protein>
<evidence type="ECO:0000313" key="3">
    <source>
        <dbReference type="Proteomes" id="UP000576209"/>
    </source>
</evidence>
<reference evidence="2 3" key="1">
    <citation type="submission" date="2020-08" db="EMBL/GenBank/DDBJ databases">
        <title>Genomic Encyclopedia of Type Strains, Phase IV (KMG-IV): sequencing the most valuable type-strain genomes for metagenomic binning, comparative biology and taxonomic classification.</title>
        <authorList>
            <person name="Goeker M."/>
        </authorList>
    </citation>
    <scope>NUCLEOTIDE SEQUENCE [LARGE SCALE GENOMIC DNA]</scope>
    <source>
        <strain evidence="2 3">DSM 105137</strain>
    </source>
</reference>
<keyword evidence="3" id="KW-1185">Reference proteome</keyword>
<dbReference type="InterPro" id="IPR003010">
    <property type="entry name" value="C-N_Hydrolase"/>
</dbReference>
<dbReference type="RefSeq" id="WP_183495682.1">
    <property type="nucleotide sequence ID" value="NZ_JACIFF010000004.1"/>
</dbReference>
<gene>
    <name evidence="2" type="ORF">GGR28_002060</name>
</gene>
<dbReference type="Pfam" id="PF00795">
    <property type="entry name" value="CN_hydrolase"/>
    <property type="match status" value="1"/>
</dbReference>
<dbReference type="PANTHER" id="PTHR23088">
    <property type="entry name" value="NITRILASE-RELATED"/>
    <property type="match status" value="1"/>
</dbReference>
<evidence type="ECO:0000313" key="2">
    <source>
        <dbReference type="EMBL" id="MBB4079440.1"/>
    </source>
</evidence>
<accession>A0A840E2W3</accession>
<proteinExistence type="predicted"/>
<evidence type="ECO:0000259" key="1">
    <source>
        <dbReference type="PROSITE" id="PS50263"/>
    </source>
</evidence>
<keyword evidence="2" id="KW-0378">Hydrolase</keyword>
<dbReference type="PROSITE" id="PS50263">
    <property type="entry name" value="CN_HYDROLASE"/>
    <property type="match status" value="1"/>
</dbReference>
<comment type="caution">
    <text evidence="2">The sequence shown here is derived from an EMBL/GenBank/DDBJ whole genome shotgun (WGS) entry which is preliminary data.</text>
</comment>
<dbReference type="Proteomes" id="UP000576209">
    <property type="component" value="Unassembled WGS sequence"/>
</dbReference>
<sequence length="261" mass="28741">MNIATYQFNAELGAVDRNLQRIEDILTALPPGKYDAIAFPEMCDTGYAMDVITERAVFWGPDHLAGIKHLAAEKNTTVVLGLSERVGDKLYNTTAVIDATGTLVHTYRKTHLVSIEPINEHRYITPGDKLGIFSLGGVVAGIMTCYELRFPEVARALTLRGVRLLFVPAAWPLVRVDHLTTLLRARAIENQIFIVSSSRVGTDAGTQFSGHSMIIDPNGEVLARGSESEEALLHAKIDLAEIERSRGRIGALGERRPELYF</sequence>
<dbReference type="Gene3D" id="3.60.110.10">
    <property type="entry name" value="Carbon-nitrogen hydrolase"/>
    <property type="match status" value="1"/>
</dbReference>
<organism evidence="2 3">
    <name type="scientific">Neolewinella aquimaris</name>
    <dbReference type="NCBI Taxonomy" id="1835722"/>
    <lineage>
        <taxon>Bacteria</taxon>
        <taxon>Pseudomonadati</taxon>
        <taxon>Bacteroidota</taxon>
        <taxon>Saprospiria</taxon>
        <taxon>Saprospirales</taxon>
        <taxon>Lewinellaceae</taxon>
        <taxon>Neolewinella</taxon>
    </lineage>
</organism>
<dbReference type="InterPro" id="IPR036526">
    <property type="entry name" value="C-N_Hydrolase_sf"/>
</dbReference>